<keyword evidence="7 15" id="KW-0808">Transferase</keyword>
<comment type="function">
    <text evidence="12">Bifunctional enzyme. Involved in de novo dTMP biosynthesis. Key enzyme in folate metabolism. Catalyzes an essential reaction for de novo glycine and purine synthesis, DNA precursor synthesis, and for the conversion of dUMP to dTMP.</text>
</comment>
<dbReference type="GO" id="GO:0006730">
    <property type="term" value="P:one-carbon metabolic process"/>
    <property type="evidence" value="ECO:0007669"/>
    <property type="project" value="UniProtKB-KW"/>
</dbReference>
<dbReference type="InterPro" id="IPR017925">
    <property type="entry name" value="DHFR_CS"/>
</dbReference>
<dbReference type="GO" id="GO:0005739">
    <property type="term" value="C:mitochondrion"/>
    <property type="evidence" value="ECO:0007669"/>
    <property type="project" value="TreeGrafter"/>
</dbReference>
<dbReference type="CDD" id="cd00351">
    <property type="entry name" value="TS_Pyrimidine_HMase"/>
    <property type="match status" value="1"/>
</dbReference>
<dbReference type="OrthoDB" id="766at2759"/>
<keyword evidence="5 15" id="KW-0554">One-carbon metabolism</keyword>
<keyword evidence="10 15" id="KW-0560">Oxidoreductase</keyword>
<dbReference type="PROSITE" id="PS00075">
    <property type="entry name" value="DHFR_1"/>
    <property type="match status" value="1"/>
</dbReference>
<feature type="domain" description="DHFR" evidence="18">
    <location>
        <begin position="11"/>
        <end position="217"/>
    </location>
</feature>
<comment type="pathway">
    <text evidence="1 15">Cofactor biosynthesis; tetrahydrofolate biosynthesis; 5,6,7,8-tetrahydrofolate from 7,8-dihydrofolate: step 1/1.</text>
</comment>
<dbReference type="SUPFAM" id="SSF53597">
    <property type="entry name" value="Dihydrofolate reductase-like"/>
    <property type="match status" value="1"/>
</dbReference>
<dbReference type="GO" id="GO:0046654">
    <property type="term" value="P:tetrahydrofolate biosynthetic process"/>
    <property type="evidence" value="ECO:0007669"/>
    <property type="project" value="UniProtKB-UniPathway"/>
</dbReference>
<evidence type="ECO:0000256" key="15">
    <source>
        <dbReference type="PIRNR" id="PIRNR000389"/>
    </source>
</evidence>
<keyword evidence="9" id="KW-0521">NADP</keyword>
<comment type="catalytic activity">
    <reaction evidence="13">
        <text>dUMP + (6R)-5,10-methylene-5,6,7,8-tetrahydrofolate = 7,8-dihydrofolate + dTMP</text>
        <dbReference type="Rhea" id="RHEA:12104"/>
        <dbReference type="ChEBI" id="CHEBI:15636"/>
        <dbReference type="ChEBI" id="CHEBI:57451"/>
        <dbReference type="ChEBI" id="CHEBI:63528"/>
        <dbReference type="ChEBI" id="CHEBI:246422"/>
        <dbReference type="EC" id="2.1.1.45"/>
    </reaction>
</comment>
<evidence type="ECO:0000313" key="20">
    <source>
        <dbReference type="Proteomes" id="UP000039865"/>
    </source>
</evidence>
<evidence type="ECO:0000259" key="18">
    <source>
        <dbReference type="PROSITE" id="PS51330"/>
    </source>
</evidence>
<evidence type="ECO:0000256" key="17">
    <source>
        <dbReference type="PROSITE-ProRule" id="PRU10016"/>
    </source>
</evidence>
<evidence type="ECO:0000256" key="1">
    <source>
        <dbReference type="ARBA" id="ARBA00004903"/>
    </source>
</evidence>
<dbReference type="EMBL" id="CCKQ01010217">
    <property type="protein sequence ID" value="CDW81722.1"/>
    <property type="molecule type" value="Genomic_DNA"/>
</dbReference>
<dbReference type="OMA" id="ILCAWNV"/>
<evidence type="ECO:0000256" key="13">
    <source>
        <dbReference type="ARBA" id="ARBA00047344"/>
    </source>
</evidence>
<comment type="similarity">
    <text evidence="3 15">In the N-terminal section; belongs to the dihydrofolate reductase family.</text>
</comment>
<dbReference type="GO" id="GO:0004146">
    <property type="term" value="F:dihydrofolate reductase activity"/>
    <property type="evidence" value="ECO:0007669"/>
    <property type="project" value="UniProtKB-EC"/>
</dbReference>
<dbReference type="NCBIfam" id="NF002497">
    <property type="entry name" value="PRK01827.1-3"/>
    <property type="match status" value="1"/>
</dbReference>
<gene>
    <name evidence="19" type="primary">Contig16138.g17194</name>
    <name evidence="19" type="ORF">STYLEM_10746</name>
</gene>
<evidence type="ECO:0000256" key="9">
    <source>
        <dbReference type="ARBA" id="ARBA00022857"/>
    </source>
</evidence>
<accession>A0A078AJS8</accession>
<keyword evidence="11" id="KW-0511">Multifunctional enzyme</keyword>
<dbReference type="GO" id="GO:0005829">
    <property type="term" value="C:cytosol"/>
    <property type="evidence" value="ECO:0007669"/>
    <property type="project" value="TreeGrafter"/>
</dbReference>
<evidence type="ECO:0000256" key="3">
    <source>
        <dbReference type="ARBA" id="ARBA00010176"/>
    </source>
</evidence>
<dbReference type="PROSITE" id="PS51330">
    <property type="entry name" value="DHFR_2"/>
    <property type="match status" value="1"/>
</dbReference>
<evidence type="ECO:0000256" key="12">
    <source>
        <dbReference type="ARBA" id="ARBA00025154"/>
    </source>
</evidence>
<keyword evidence="8 15" id="KW-0545">Nucleotide biosynthesis</keyword>
<evidence type="ECO:0000256" key="4">
    <source>
        <dbReference type="ARBA" id="ARBA00019798"/>
    </source>
</evidence>
<dbReference type="InterPro" id="IPR020940">
    <property type="entry name" value="Thymidylate_synthase_AS"/>
</dbReference>
<evidence type="ECO:0000256" key="7">
    <source>
        <dbReference type="ARBA" id="ARBA00022679"/>
    </source>
</evidence>
<dbReference type="Pfam" id="PF00303">
    <property type="entry name" value="Thymidylat_synt"/>
    <property type="match status" value="1"/>
</dbReference>
<dbReference type="UniPathway" id="UPA00077">
    <property type="reaction ID" value="UER00158"/>
</dbReference>
<dbReference type="PANTHER" id="PTHR11548:SF2">
    <property type="entry name" value="THYMIDYLATE SYNTHASE"/>
    <property type="match status" value="1"/>
</dbReference>
<dbReference type="InterPro" id="IPR001796">
    <property type="entry name" value="DHFR_dom"/>
</dbReference>
<dbReference type="SUPFAM" id="SSF55831">
    <property type="entry name" value="Thymidylate synthase/dCMP hydroxymethylase"/>
    <property type="match status" value="1"/>
</dbReference>
<keyword evidence="6 15" id="KW-0489">Methyltransferase</keyword>
<evidence type="ECO:0000256" key="14">
    <source>
        <dbReference type="ARBA" id="ARBA00048873"/>
    </source>
</evidence>
<evidence type="ECO:0000256" key="8">
    <source>
        <dbReference type="ARBA" id="ARBA00022727"/>
    </source>
</evidence>
<feature type="active site" evidence="16 17">
    <location>
        <position position="406"/>
    </location>
</feature>
<dbReference type="InterPro" id="IPR012262">
    <property type="entry name" value="DHFR-TS"/>
</dbReference>
<dbReference type="CDD" id="cd00209">
    <property type="entry name" value="DHFR"/>
    <property type="match status" value="1"/>
</dbReference>
<evidence type="ECO:0000256" key="16">
    <source>
        <dbReference type="PIRSR" id="PIRSR000389-1"/>
    </source>
</evidence>
<dbReference type="GO" id="GO:0006231">
    <property type="term" value="P:dTMP biosynthetic process"/>
    <property type="evidence" value="ECO:0007669"/>
    <property type="project" value="InterPro"/>
</dbReference>
<comment type="similarity">
    <text evidence="2 15">In the C-terminal section; belongs to the thymidylate synthase family.</text>
</comment>
<dbReference type="PANTHER" id="PTHR11548">
    <property type="entry name" value="THYMIDYLATE SYNTHASE 1"/>
    <property type="match status" value="1"/>
</dbReference>
<dbReference type="Gene3D" id="3.40.430.10">
    <property type="entry name" value="Dihydrofolate Reductase, subunit A"/>
    <property type="match status" value="1"/>
</dbReference>
<dbReference type="GO" id="GO:0004799">
    <property type="term" value="F:thymidylate synthase activity"/>
    <property type="evidence" value="ECO:0007669"/>
    <property type="project" value="UniProtKB-EC"/>
</dbReference>
<dbReference type="PRINTS" id="PR00108">
    <property type="entry name" value="THYMDSNTHASE"/>
</dbReference>
<dbReference type="NCBIfam" id="TIGR03284">
    <property type="entry name" value="thym_sym"/>
    <property type="match status" value="1"/>
</dbReference>
<dbReference type="InterPro" id="IPR024072">
    <property type="entry name" value="DHFR-like_dom_sf"/>
</dbReference>
<name>A0A078AJS8_STYLE</name>
<dbReference type="InterPro" id="IPR045097">
    <property type="entry name" value="Thymidate_synth/dCMP_Mease"/>
</dbReference>
<dbReference type="Pfam" id="PF00186">
    <property type="entry name" value="DHFR_1"/>
    <property type="match status" value="1"/>
</dbReference>
<evidence type="ECO:0000256" key="5">
    <source>
        <dbReference type="ARBA" id="ARBA00022563"/>
    </source>
</evidence>
<dbReference type="PIRSF" id="PIRSF000389">
    <property type="entry name" value="DHFR-TS"/>
    <property type="match status" value="1"/>
</dbReference>
<dbReference type="InterPro" id="IPR000398">
    <property type="entry name" value="Thymidylate_synthase"/>
</dbReference>
<dbReference type="InterPro" id="IPR023451">
    <property type="entry name" value="Thymidate_synth/dCMP_Mease_dom"/>
</dbReference>
<evidence type="ECO:0000256" key="6">
    <source>
        <dbReference type="ARBA" id="ARBA00022603"/>
    </source>
</evidence>
<reference evidence="19 20" key="1">
    <citation type="submission" date="2014-06" db="EMBL/GenBank/DDBJ databases">
        <authorList>
            <person name="Swart Estienne"/>
        </authorList>
    </citation>
    <scope>NUCLEOTIDE SEQUENCE [LARGE SCALE GENOMIC DNA]</scope>
    <source>
        <strain evidence="19 20">130c</strain>
    </source>
</reference>
<dbReference type="GO" id="GO:0032259">
    <property type="term" value="P:methylation"/>
    <property type="evidence" value="ECO:0007669"/>
    <property type="project" value="UniProtKB-KW"/>
</dbReference>
<evidence type="ECO:0000256" key="10">
    <source>
        <dbReference type="ARBA" id="ARBA00023002"/>
    </source>
</evidence>
<dbReference type="FunFam" id="3.30.572.10:FF:000002">
    <property type="entry name" value="Possible thymidylate synthase"/>
    <property type="match status" value="1"/>
</dbReference>
<evidence type="ECO:0000313" key="19">
    <source>
        <dbReference type="EMBL" id="CDW81722.1"/>
    </source>
</evidence>
<evidence type="ECO:0000256" key="2">
    <source>
        <dbReference type="ARBA" id="ARBA00006900"/>
    </source>
</evidence>
<dbReference type="InParanoid" id="A0A078AJS8"/>
<sequence>MLSSNQLKIKPFTVIVAAAKNEGIGFKGDLPWPKIPKEMKHFVNVTTTKEPLGFSMGELVGKDCFFQNNFKFATSPVSDKINAVIMGRKTWDSIPLKFRPLQKRMNVILTNQTNLEDTNDENGLIQVFNDFQVALENLSMNPRINEIFVIGGSTVYDLAINKYTEFCKLIIKTRINRDYECDTFMPKIDEENTYSKIYISQTHQHDDITFDYCFIGNKKMLQHKPELMPTRLMSKYKKHPEMQYLEIIKDIIETGSEKADRTGVGIIGKFGYQMKFDLEESFPILTTKDVFWRGVAEELIWFVKGDTNAKNLSDKKIKIWDGNASRQFLDGIGLKEREEWDLGPVYGFQWRHFGAAYDTMHSDYTNQGFDQLADVINQIKNNPTSRRILMSAWNAADLKKMALPPCHILAQFYVTADQKLSCQMYQRSCDMGLGVPFNIASYSLLTCMLAQVCGLKRGEFIHVLGDAHVYKNHVEPLQEQLKRYPYPFPQLLLNPDVTDIEQFKFSDFKLINYTHHPRIKMEMAV</sequence>
<proteinExistence type="inferred from homology"/>
<dbReference type="HAMAP" id="MF_00008">
    <property type="entry name" value="Thymidy_synth_bact"/>
    <property type="match status" value="1"/>
</dbReference>
<dbReference type="Proteomes" id="UP000039865">
    <property type="component" value="Unassembled WGS sequence"/>
</dbReference>
<dbReference type="FunCoup" id="A0A078AJS8">
    <property type="interactions" value="51"/>
</dbReference>
<keyword evidence="20" id="KW-1185">Reference proteome</keyword>
<evidence type="ECO:0000256" key="11">
    <source>
        <dbReference type="ARBA" id="ARBA00023268"/>
    </source>
</evidence>
<comment type="catalytic activity">
    <reaction evidence="14">
        <text>(6S)-5,6,7,8-tetrahydrofolate + NADP(+) = 7,8-dihydrofolate + NADPH + H(+)</text>
        <dbReference type="Rhea" id="RHEA:15009"/>
        <dbReference type="ChEBI" id="CHEBI:15378"/>
        <dbReference type="ChEBI" id="CHEBI:57451"/>
        <dbReference type="ChEBI" id="CHEBI:57453"/>
        <dbReference type="ChEBI" id="CHEBI:57783"/>
        <dbReference type="ChEBI" id="CHEBI:58349"/>
        <dbReference type="EC" id="1.5.1.3"/>
    </reaction>
</comment>
<dbReference type="InterPro" id="IPR036926">
    <property type="entry name" value="Thymidate_synth/dCMP_Mease_sf"/>
</dbReference>
<dbReference type="PROSITE" id="PS00091">
    <property type="entry name" value="THYMIDYLATE_SYNTHASE"/>
    <property type="match status" value="1"/>
</dbReference>
<organism evidence="19 20">
    <name type="scientific">Stylonychia lemnae</name>
    <name type="common">Ciliate</name>
    <dbReference type="NCBI Taxonomy" id="5949"/>
    <lineage>
        <taxon>Eukaryota</taxon>
        <taxon>Sar</taxon>
        <taxon>Alveolata</taxon>
        <taxon>Ciliophora</taxon>
        <taxon>Intramacronucleata</taxon>
        <taxon>Spirotrichea</taxon>
        <taxon>Stichotrichia</taxon>
        <taxon>Sporadotrichida</taxon>
        <taxon>Oxytrichidae</taxon>
        <taxon>Stylonychinae</taxon>
        <taxon>Stylonychia</taxon>
    </lineage>
</organism>
<protein>
    <recommendedName>
        <fullName evidence="4 15">Bifunctional dihydrofolate reductase-thymidylate synthase</fullName>
    </recommendedName>
</protein>
<dbReference type="Gene3D" id="3.30.572.10">
    <property type="entry name" value="Thymidylate synthase/dCMP hydroxymethylase domain"/>
    <property type="match status" value="1"/>
</dbReference>
<dbReference type="AlphaFoldDB" id="A0A078AJS8"/>